<dbReference type="Gene3D" id="3.40.50.980">
    <property type="match status" value="2"/>
</dbReference>
<reference evidence="6 7" key="1">
    <citation type="submission" date="2017-03" db="EMBL/GenBank/DDBJ databases">
        <title>An alternative strategy for trypanosome survival in the mammalian bloodstream revealed through genome and transcriptome analysis of the ubiquitous bovine parasite Trypanosoma (Megatrypanum) theileri.</title>
        <authorList>
            <person name="Kelly S."/>
            <person name="Ivens A."/>
            <person name="Mott A."/>
            <person name="O'Neill E."/>
            <person name="Emms D."/>
            <person name="Macleod O."/>
            <person name="Voorheis P."/>
            <person name="Matthews J."/>
            <person name="Matthews K."/>
            <person name="Carrington M."/>
        </authorList>
    </citation>
    <scope>NUCLEOTIDE SEQUENCE [LARGE SCALE GENOMIC DNA]</scope>
    <source>
        <strain evidence="6">Edinburgh</strain>
    </source>
</reference>
<dbReference type="PANTHER" id="PTHR43107:SF15">
    <property type="entry name" value="FATTY ACID TRANSPORT PROTEIN 3, ISOFORM A"/>
    <property type="match status" value="1"/>
</dbReference>
<evidence type="ECO:0000256" key="3">
    <source>
        <dbReference type="ARBA" id="ARBA00022741"/>
    </source>
</evidence>
<gene>
    <name evidence="6" type="ORF">TM35_000152530</name>
</gene>
<dbReference type="GO" id="GO:0004467">
    <property type="term" value="F:long-chain fatty acid-CoA ligase activity"/>
    <property type="evidence" value="ECO:0007669"/>
    <property type="project" value="TreeGrafter"/>
</dbReference>
<accession>A0A1X0NVX4</accession>
<comment type="similarity">
    <text evidence="1">Belongs to the ATP-dependent AMP-binding enzyme family.</text>
</comment>
<feature type="region of interest" description="Disordered" evidence="5">
    <location>
        <begin position="62"/>
        <end position="87"/>
    </location>
</feature>
<dbReference type="GO" id="GO:0044539">
    <property type="term" value="P:long-chain fatty acid import into cell"/>
    <property type="evidence" value="ECO:0007669"/>
    <property type="project" value="TreeGrafter"/>
</dbReference>
<evidence type="ECO:0000256" key="4">
    <source>
        <dbReference type="ARBA" id="ARBA00022840"/>
    </source>
</evidence>
<dbReference type="AlphaFoldDB" id="A0A1X0NVX4"/>
<dbReference type="OrthoDB" id="288590at2759"/>
<organism evidence="6 7">
    <name type="scientific">Trypanosoma theileri</name>
    <dbReference type="NCBI Taxonomy" id="67003"/>
    <lineage>
        <taxon>Eukaryota</taxon>
        <taxon>Discoba</taxon>
        <taxon>Euglenozoa</taxon>
        <taxon>Kinetoplastea</taxon>
        <taxon>Metakinetoplastina</taxon>
        <taxon>Trypanosomatida</taxon>
        <taxon>Trypanosomatidae</taxon>
        <taxon>Trypanosoma</taxon>
    </lineage>
</organism>
<evidence type="ECO:0000313" key="7">
    <source>
        <dbReference type="Proteomes" id="UP000192257"/>
    </source>
</evidence>
<dbReference type="GO" id="GO:0005524">
    <property type="term" value="F:ATP binding"/>
    <property type="evidence" value="ECO:0007669"/>
    <property type="project" value="UniProtKB-KW"/>
</dbReference>
<protein>
    <submittedName>
        <fullName evidence="6">Fatty acid transporter protein-like</fullName>
    </submittedName>
</protein>
<sequence length="1143" mass="130951">MATVNTEGKGEWVLMSEYGYITTKEYIKLGTSLGTIQALSSLRKMKLAWWSAKQKVLSRNPSWNTVSDHYNNNNNNNNKDDDHNENTNCNTYNTIHELLYPLLSDIVSIADITHGQSMSLTILKRFRKQAERVRNTPREHQVVFEMAATDAAITGMKLREAPLNITYEEAIVLTSLISEALAWEWHWLTYADNQNNNNNSSNNNMAYEGKQSSGTRPHTLAMMLDNSPEFNLIWMAVSEASVWMTFLDALYGGERPNVNYHHCSTALLNTNLANHHMLSHGLECVKAEILVLEEKFIPLLFEKEEVEINNREKGGEIMKRRIVLPSCVKRIFVWRGTPAKALKSVSGVESWMLEEVRHFNQQQESNIKSNNIHIHNNNNSSSSSSNNYCYYENPGMSGAILDLFDLVRCYYPPREEKEKKGKQKEEEEEEESLFPILTEHILRFPPNVTIVSKESKFKLQQRISSLLENMKKALLQFRPVMPILHIYTSGTTGLPKAARFSHLRFFAAFFLASVLPQRQKTWEILSKNNTRNGKNEVNESGFWTRLKNMFFNPYPSFRDELSVLTVYNCLPMYHTVGCVFCMGHLLRALEEQQNVLASVSDYKRSLNEEEEKEKEKKNSLPSRLEPLNNENRKCLAPTARMIIRTKFSASRFVRDLQYYRVTVFQYIGEIIRYALHYEMKQKKILNIVGNDVSNNCVNETGDGKSNCNEKSSTTNHSQGNMWIVPFAFGNGLRSDIWHESKAYLHIAQIVEFYSSTEGNIFLINLFDLPGVSGHLPLFPSPIYRLSTQFNPLLPFRVVRYDFDSGEVWRDPATGRCAYCGVGETGEVVGEIIRGFDIFGLRRFDGYHSAVETRRNIIRDVFTAGDAYFRSGDLVRFDEMGFVTFVDRVGETYRWKGENVSTTEVMNTINRAAGTQVAVQEAVVYGVCIPKREGRAGMAKLTLTQERPKSLNLNVMKDHNNNNKKKKKEKEKEVEIDALYVSQTEERLFLQNELYGLLTGKEGDGSTALPSYAIPVCIRVDDQDQDGETNTLNMHKQQQQQLHYIENDKEEKTSRSKTKNHTGDAEHTTTTFKYRRHVLVKEGYQYAFSGNNAYQSRVYVLVTKKELLEVAGIKPIPDSVKCGYVPLNTETVSFLGEELQNCGW</sequence>
<dbReference type="GeneID" id="39985685"/>
<evidence type="ECO:0000256" key="1">
    <source>
        <dbReference type="ARBA" id="ARBA00006432"/>
    </source>
</evidence>
<dbReference type="STRING" id="67003.A0A1X0NVX4"/>
<dbReference type="InterPro" id="IPR042099">
    <property type="entry name" value="ANL_N_sf"/>
</dbReference>
<dbReference type="VEuPathDB" id="TriTrypDB:TM35_000152530"/>
<dbReference type="SUPFAM" id="SSF56801">
    <property type="entry name" value="Acetyl-CoA synthetase-like"/>
    <property type="match status" value="2"/>
</dbReference>
<dbReference type="EMBL" id="NBCO01000015">
    <property type="protein sequence ID" value="ORC88822.1"/>
    <property type="molecule type" value="Genomic_DNA"/>
</dbReference>
<dbReference type="Proteomes" id="UP000192257">
    <property type="component" value="Unassembled WGS sequence"/>
</dbReference>
<keyword evidence="4" id="KW-0067">ATP-binding</keyword>
<keyword evidence="7" id="KW-1185">Reference proteome</keyword>
<dbReference type="Gene3D" id="3.40.50.12780">
    <property type="entry name" value="N-terminal domain of ligase-like"/>
    <property type="match status" value="1"/>
</dbReference>
<evidence type="ECO:0000256" key="2">
    <source>
        <dbReference type="ARBA" id="ARBA00022598"/>
    </source>
</evidence>
<comment type="caution">
    <text evidence="6">The sequence shown here is derived from an EMBL/GenBank/DDBJ whole genome shotgun (WGS) entry which is preliminary data.</text>
</comment>
<name>A0A1X0NVX4_9TRYP</name>
<dbReference type="GO" id="GO:0005886">
    <property type="term" value="C:plasma membrane"/>
    <property type="evidence" value="ECO:0007669"/>
    <property type="project" value="TreeGrafter"/>
</dbReference>
<evidence type="ECO:0000313" key="6">
    <source>
        <dbReference type="EMBL" id="ORC88822.1"/>
    </source>
</evidence>
<dbReference type="GO" id="GO:0005324">
    <property type="term" value="F:long-chain fatty acid transmembrane transporter activity"/>
    <property type="evidence" value="ECO:0007669"/>
    <property type="project" value="TreeGrafter"/>
</dbReference>
<feature type="region of interest" description="Disordered" evidence="5">
    <location>
        <begin position="1048"/>
        <end position="1067"/>
    </location>
</feature>
<dbReference type="PANTHER" id="PTHR43107">
    <property type="entry name" value="LONG-CHAIN FATTY ACID TRANSPORT PROTEIN"/>
    <property type="match status" value="1"/>
</dbReference>
<keyword evidence="2" id="KW-0436">Ligase</keyword>
<proteinExistence type="inferred from homology"/>
<dbReference type="RefSeq" id="XP_028882888.1">
    <property type="nucleotide sequence ID" value="XM_029025905.1"/>
</dbReference>
<evidence type="ECO:0000256" key="5">
    <source>
        <dbReference type="SAM" id="MobiDB-lite"/>
    </source>
</evidence>
<keyword evidence="3" id="KW-0547">Nucleotide-binding</keyword>